<dbReference type="PANTHER" id="PTHR47843">
    <property type="entry name" value="BTB DOMAIN-CONTAINING PROTEIN-RELATED"/>
    <property type="match status" value="1"/>
</dbReference>
<dbReference type="InterPro" id="IPR002347">
    <property type="entry name" value="SDR_fam"/>
</dbReference>
<comment type="caution">
    <text evidence="3">The sequence shown here is derived from an EMBL/GenBank/DDBJ whole genome shotgun (WGS) entry which is preliminary data.</text>
</comment>
<dbReference type="SUPFAM" id="SSF51735">
    <property type="entry name" value="NAD(P)-binding Rossmann-fold domains"/>
    <property type="match status" value="1"/>
</dbReference>
<evidence type="ECO:0000313" key="3">
    <source>
        <dbReference type="EMBL" id="KAF4459178.1"/>
    </source>
</evidence>
<evidence type="ECO:0000313" key="4">
    <source>
        <dbReference type="Proteomes" id="UP000554235"/>
    </source>
</evidence>
<organism evidence="3 4">
    <name type="scientific">Fusarium albosuccineum</name>
    <dbReference type="NCBI Taxonomy" id="1237068"/>
    <lineage>
        <taxon>Eukaryota</taxon>
        <taxon>Fungi</taxon>
        <taxon>Dikarya</taxon>
        <taxon>Ascomycota</taxon>
        <taxon>Pezizomycotina</taxon>
        <taxon>Sordariomycetes</taxon>
        <taxon>Hypocreomycetidae</taxon>
        <taxon>Hypocreales</taxon>
        <taxon>Nectriaceae</taxon>
        <taxon>Fusarium</taxon>
        <taxon>Fusarium decemcellulare species complex</taxon>
    </lineage>
</organism>
<evidence type="ECO:0000256" key="1">
    <source>
        <dbReference type="SAM" id="MobiDB-lite"/>
    </source>
</evidence>
<sequence>MTSDESKNALMASIKQIFKTGSYSDLTIVCGTDRHKVHKAIICPRSKFFASACDSKFQESQTGVINLPEDDPLTVKLMLHYLYHQDYSHEPPAGTDVFKPYLAPVIPVHVDAARDISPRMKKRMRSTIPPPTPPPMPTTVPNLPIHVKVYALAEKYAIEDLKAVALKKFRIEAKEHWQSQDFIDAIQEVYTSTVDSDRGLRDVLVGIICLHMELLDRPSFQDAVKDHRLTSVSSHGPGLVAVFGAFNYLMIVSHDKANRPPLVIAVGGTSGIGESTAREFVRYASSPRVYLVGRSREQANRIENEFQQLNPSSRVQFIQSDVSQLRNVDKLCEKIKAQEEKINFLFLTAGIFHMRGREGNSCFLVPLLGPY</sequence>
<gene>
    <name evidence="3" type="ORF">FALBO_14069</name>
</gene>
<dbReference type="InterPro" id="IPR000210">
    <property type="entry name" value="BTB/POZ_dom"/>
</dbReference>
<proteinExistence type="predicted"/>
<dbReference type="EMBL" id="JAADYS010002232">
    <property type="protein sequence ID" value="KAF4459178.1"/>
    <property type="molecule type" value="Genomic_DNA"/>
</dbReference>
<dbReference type="OrthoDB" id="6359816at2759"/>
<keyword evidence="4" id="KW-1185">Reference proteome</keyword>
<dbReference type="Gene3D" id="3.40.50.720">
    <property type="entry name" value="NAD(P)-binding Rossmann-like Domain"/>
    <property type="match status" value="1"/>
</dbReference>
<feature type="domain" description="BTB" evidence="2">
    <location>
        <begin position="24"/>
        <end position="91"/>
    </location>
</feature>
<feature type="compositionally biased region" description="Pro residues" evidence="1">
    <location>
        <begin position="128"/>
        <end position="138"/>
    </location>
</feature>
<dbReference type="CDD" id="cd18186">
    <property type="entry name" value="BTB_POZ_ZBTB_KLHL-like"/>
    <property type="match status" value="1"/>
</dbReference>
<feature type="region of interest" description="Disordered" evidence="1">
    <location>
        <begin position="119"/>
        <end position="139"/>
    </location>
</feature>
<dbReference type="AlphaFoldDB" id="A0A8H4L134"/>
<dbReference type="PROSITE" id="PS50097">
    <property type="entry name" value="BTB"/>
    <property type="match status" value="1"/>
</dbReference>
<dbReference type="PANTHER" id="PTHR47843:SF5">
    <property type="entry name" value="BTB_POZ DOMAIN PROTEIN"/>
    <property type="match status" value="1"/>
</dbReference>
<dbReference type="Gene3D" id="3.30.710.10">
    <property type="entry name" value="Potassium Channel Kv1.1, Chain A"/>
    <property type="match status" value="1"/>
</dbReference>
<dbReference type="InterPro" id="IPR011333">
    <property type="entry name" value="SKP1/BTB/POZ_sf"/>
</dbReference>
<dbReference type="SUPFAM" id="SSF54695">
    <property type="entry name" value="POZ domain"/>
    <property type="match status" value="1"/>
</dbReference>
<dbReference type="InterPro" id="IPR036291">
    <property type="entry name" value="NAD(P)-bd_dom_sf"/>
</dbReference>
<protein>
    <submittedName>
        <fullName evidence="3">Speckle-type poz</fullName>
    </submittedName>
</protein>
<name>A0A8H4L134_9HYPO</name>
<dbReference type="Pfam" id="PF00651">
    <property type="entry name" value="BTB"/>
    <property type="match status" value="1"/>
</dbReference>
<evidence type="ECO:0000259" key="2">
    <source>
        <dbReference type="PROSITE" id="PS50097"/>
    </source>
</evidence>
<accession>A0A8H4L134</accession>
<dbReference type="Pfam" id="PF00106">
    <property type="entry name" value="adh_short"/>
    <property type="match status" value="1"/>
</dbReference>
<dbReference type="Proteomes" id="UP000554235">
    <property type="component" value="Unassembled WGS sequence"/>
</dbReference>
<reference evidence="3 4" key="1">
    <citation type="submission" date="2020-01" db="EMBL/GenBank/DDBJ databases">
        <title>Identification and distribution of gene clusters putatively required for synthesis of sphingolipid metabolism inhibitors in phylogenetically diverse species of the filamentous fungus Fusarium.</title>
        <authorList>
            <person name="Kim H.-S."/>
            <person name="Busman M."/>
            <person name="Brown D.W."/>
            <person name="Divon H."/>
            <person name="Uhlig S."/>
            <person name="Proctor R.H."/>
        </authorList>
    </citation>
    <scope>NUCLEOTIDE SEQUENCE [LARGE SCALE GENOMIC DNA]</scope>
    <source>
        <strain evidence="3 4">NRRL 20459</strain>
    </source>
</reference>